<evidence type="ECO:0000313" key="4">
    <source>
        <dbReference type="Proteomes" id="UP001180453"/>
    </source>
</evidence>
<evidence type="ECO:0000256" key="1">
    <source>
        <dbReference type="SAM" id="Coils"/>
    </source>
</evidence>
<dbReference type="SMART" id="SM00267">
    <property type="entry name" value="GGDEF"/>
    <property type="match status" value="1"/>
</dbReference>
<comment type="caution">
    <text evidence="3">The sequence shown here is derived from an EMBL/GenBank/DDBJ whole genome shotgun (WGS) entry which is preliminary data.</text>
</comment>
<dbReference type="PROSITE" id="PS50887">
    <property type="entry name" value="GGDEF"/>
    <property type="match status" value="1"/>
</dbReference>
<dbReference type="SUPFAM" id="SSF55073">
    <property type="entry name" value="Nucleotide cyclase"/>
    <property type="match status" value="1"/>
</dbReference>
<dbReference type="Gene3D" id="3.30.70.270">
    <property type="match status" value="1"/>
</dbReference>
<gene>
    <name evidence="3" type="ORF">J2X20_004150</name>
</gene>
<dbReference type="InterPro" id="IPR052163">
    <property type="entry name" value="DGC-Regulatory_Protein"/>
</dbReference>
<accession>A0ABU1YRJ8</accession>
<dbReference type="RefSeq" id="WP_310268792.1">
    <property type="nucleotide sequence ID" value="NZ_JAVDXU010000003.1"/>
</dbReference>
<evidence type="ECO:0000259" key="2">
    <source>
        <dbReference type="PROSITE" id="PS50887"/>
    </source>
</evidence>
<protein>
    <submittedName>
        <fullName evidence="3">Diguanylate cyclase (GGDEF)-like protein</fullName>
    </submittedName>
</protein>
<dbReference type="Proteomes" id="UP001180453">
    <property type="component" value="Unassembled WGS sequence"/>
</dbReference>
<proteinExistence type="predicted"/>
<dbReference type="InterPro" id="IPR000160">
    <property type="entry name" value="GGDEF_dom"/>
</dbReference>
<evidence type="ECO:0000313" key="3">
    <source>
        <dbReference type="EMBL" id="MDR7271482.1"/>
    </source>
</evidence>
<dbReference type="Pfam" id="PF00990">
    <property type="entry name" value="GGDEF"/>
    <property type="match status" value="1"/>
</dbReference>
<feature type="domain" description="GGDEF" evidence="2">
    <location>
        <begin position="108"/>
        <end position="247"/>
    </location>
</feature>
<keyword evidence="4" id="KW-1185">Reference proteome</keyword>
<sequence length="247" mass="26866">MTRDGEQSRLLALERQIAAAEATLLELQAAILEARSERGLVAAADARLENERLQVENQLATREVVSANAALQVAVKASQTDSLTGLKNREVLWDRLGHDMALARRHGHRLIIYFLDIDGFKRVNDQLGHAVGDLLLQHAAAVLQTTVRGSDTVCRIGGDEFVVLVAAARREDATQVADKMARALAEPCLLAGHPMSISASIGYSVFPDDGDSPGVLVHMADEAMYRIKRAASRLHPPQPLLSRQQIS</sequence>
<dbReference type="PANTHER" id="PTHR46663:SF2">
    <property type="entry name" value="GGDEF DOMAIN-CONTAINING PROTEIN"/>
    <property type="match status" value="1"/>
</dbReference>
<reference evidence="3 4" key="1">
    <citation type="submission" date="2023-07" db="EMBL/GenBank/DDBJ databases">
        <title>Sorghum-associated microbial communities from plants grown in Nebraska, USA.</title>
        <authorList>
            <person name="Schachtman D."/>
        </authorList>
    </citation>
    <scope>NUCLEOTIDE SEQUENCE [LARGE SCALE GENOMIC DNA]</scope>
    <source>
        <strain evidence="3 4">BE314</strain>
    </source>
</reference>
<dbReference type="InterPro" id="IPR029787">
    <property type="entry name" value="Nucleotide_cyclase"/>
</dbReference>
<dbReference type="InterPro" id="IPR043128">
    <property type="entry name" value="Rev_trsase/Diguanyl_cyclase"/>
</dbReference>
<organism evidence="3 4">
    <name type="scientific">Roseateles saccharophilus</name>
    <name type="common">Pseudomonas saccharophila</name>
    <dbReference type="NCBI Taxonomy" id="304"/>
    <lineage>
        <taxon>Bacteria</taxon>
        <taxon>Pseudomonadati</taxon>
        <taxon>Pseudomonadota</taxon>
        <taxon>Betaproteobacteria</taxon>
        <taxon>Burkholderiales</taxon>
        <taxon>Sphaerotilaceae</taxon>
        <taxon>Roseateles</taxon>
    </lineage>
</organism>
<dbReference type="CDD" id="cd01949">
    <property type="entry name" value="GGDEF"/>
    <property type="match status" value="1"/>
</dbReference>
<name>A0ABU1YRJ8_ROSSA</name>
<dbReference type="NCBIfam" id="TIGR00254">
    <property type="entry name" value="GGDEF"/>
    <property type="match status" value="1"/>
</dbReference>
<keyword evidence="1" id="KW-0175">Coiled coil</keyword>
<feature type="coiled-coil region" evidence="1">
    <location>
        <begin position="3"/>
        <end position="70"/>
    </location>
</feature>
<dbReference type="EMBL" id="JAVDXU010000003">
    <property type="protein sequence ID" value="MDR7271482.1"/>
    <property type="molecule type" value="Genomic_DNA"/>
</dbReference>
<dbReference type="PANTHER" id="PTHR46663">
    <property type="entry name" value="DIGUANYLATE CYCLASE DGCT-RELATED"/>
    <property type="match status" value="1"/>
</dbReference>